<dbReference type="InterPro" id="IPR036249">
    <property type="entry name" value="Thioredoxin-like_sf"/>
</dbReference>
<gene>
    <name evidence="2" type="ORF">COZ07_03320</name>
</gene>
<evidence type="ECO:0008006" key="4">
    <source>
        <dbReference type="Google" id="ProtNLM"/>
    </source>
</evidence>
<sequence length="419" mass="47905">MRSKLMNNKFNNVNQKKVYLYLVAITLSLFLILFFTQFSFLYIINSYASNSTSAADPPIYLAYFFEPGCHDCDRVKIELENISQKYPDNLILKSFDINLPESIELAETLGELYQMPEEERLLVPVIFIGDDYLFRNDITYENLEELIEKYSTTETVAPWERVKEKDLTARERLIARFQSFGLATVGISGFIDGLNPCSFATIIFFISYLTLINRKGRDILWVGGMFTFANFLTYFLIGTGALKIVTSLSFLPLMRKIFYMVTALIAVILGIISLYDYIQFKVTGTSKDAKLQLSPFIKKMIHSTIRKNVKLSNYILMAAVTGFIVSLLELACTGQLYLPTIMFISSIPDLKVNALFYLLFYNLMFVVPLILVFSFTYWGTSSTQWAALTQKNFGKIKMAMTLLFFGLAGLLFYSSGIFY</sequence>
<organism evidence="2 3">
    <name type="scientific">Candidatus Infernicultor aquiphilus</name>
    <dbReference type="NCBI Taxonomy" id="1805029"/>
    <lineage>
        <taxon>Bacteria</taxon>
        <taxon>Pseudomonadati</taxon>
        <taxon>Atribacterota</taxon>
        <taxon>Candidatus Phoenicimicrobiia</taxon>
        <taxon>Candidatus Pheonicimicrobiales</taxon>
        <taxon>Candidatus Phoenicimicrobiaceae</taxon>
        <taxon>Candidatus Infernicultor</taxon>
    </lineage>
</organism>
<comment type="caution">
    <text evidence="2">The sequence shown here is derived from an EMBL/GenBank/DDBJ whole genome shotgun (WGS) entry which is preliminary data.</text>
</comment>
<accession>A0A2M7PRF2</accession>
<evidence type="ECO:0000313" key="2">
    <source>
        <dbReference type="EMBL" id="PIY33125.1"/>
    </source>
</evidence>
<keyword evidence="1" id="KW-0812">Transmembrane</keyword>
<feature type="transmembrane region" description="Helical" evidence="1">
    <location>
        <begin position="20"/>
        <end position="44"/>
    </location>
</feature>
<feature type="transmembrane region" description="Helical" evidence="1">
    <location>
        <begin position="257"/>
        <end position="278"/>
    </location>
</feature>
<name>A0A2M7PRF2_9BACT</name>
<dbReference type="EMBL" id="PFKO01000119">
    <property type="protein sequence ID" value="PIY33125.1"/>
    <property type="molecule type" value="Genomic_DNA"/>
</dbReference>
<feature type="transmembrane region" description="Helical" evidence="1">
    <location>
        <begin position="399"/>
        <end position="418"/>
    </location>
</feature>
<keyword evidence="1" id="KW-0472">Membrane</keyword>
<reference evidence="2 3" key="1">
    <citation type="submission" date="2017-09" db="EMBL/GenBank/DDBJ databases">
        <title>Depth-based differentiation of microbial function through sediment-hosted aquifers and enrichment of novel symbionts in the deep terrestrial subsurface.</title>
        <authorList>
            <person name="Probst A.J."/>
            <person name="Ladd B."/>
            <person name="Jarett J.K."/>
            <person name="Geller-Mcgrath D.E."/>
            <person name="Sieber C.M."/>
            <person name="Emerson J.B."/>
            <person name="Anantharaman K."/>
            <person name="Thomas B.C."/>
            <person name="Malmstrom R."/>
            <person name="Stieglmeier M."/>
            <person name="Klingl A."/>
            <person name="Woyke T."/>
            <person name="Ryan C.M."/>
            <person name="Banfield J.F."/>
        </authorList>
    </citation>
    <scope>NUCLEOTIDE SEQUENCE [LARGE SCALE GENOMIC DNA]</scope>
    <source>
        <strain evidence="2">CG_4_10_14_3_um_filter_34_13</strain>
    </source>
</reference>
<dbReference type="RefSeq" id="WP_406607176.1">
    <property type="nucleotide sequence ID" value="NZ_PFKO01000119.1"/>
</dbReference>
<evidence type="ECO:0000313" key="3">
    <source>
        <dbReference type="Proteomes" id="UP000230646"/>
    </source>
</evidence>
<dbReference type="AlphaFoldDB" id="A0A2M7PRF2"/>
<feature type="transmembrane region" description="Helical" evidence="1">
    <location>
        <begin position="314"/>
        <end position="338"/>
    </location>
</feature>
<feature type="transmembrane region" description="Helical" evidence="1">
    <location>
        <begin position="358"/>
        <end position="378"/>
    </location>
</feature>
<protein>
    <recommendedName>
        <fullName evidence="4">Cytochrome C biogenesis protein transmembrane domain-containing protein</fullName>
    </recommendedName>
</protein>
<dbReference type="Proteomes" id="UP000230646">
    <property type="component" value="Unassembled WGS sequence"/>
</dbReference>
<proteinExistence type="predicted"/>
<evidence type="ECO:0000256" key="1">
    <source>
        <dbReference type="SAM" id="Phobius"/>
    </source>
</evidence>
<feature type="transmembrane region" description="Helical" evidence="1">
    <location>
        <begin position="219"/>
        <end position="237"/>
    </location>
</feature>
<feature type="transmembrane region" description="Helical" evidence="1">
    <location>
        <begin position="193"/>
        <end position="212"/>
    </location>
</feature>
<dbReference type="SUPFAM" id="SSF52833">
    <property type="entry name" value="Thioredoxin-like"/>
    <property type="match status" value="1"/>
</dbReference>
<keyword evidence="1" id="KW-1133">Transmembrane helix</keyword>